<dbReference type="Pfam" id="PF01420">
    <property type="entry name" value="Methylase_S"/>
    <property type="match status" value="1"/>
</dbReference>
<keyword evidence="5" id="KW-0255">Endonuclease</keyword>
<sequence>MSELEARRLAAANPAWSVIKLKFLSTLQGGGTPSKDKEEFWAGGDVPWVSPKDMKVRDILDTEDHITCEAVAQSATSFVGPGSPIIVARSGILRHTIPIAIARTEVTLNQDMKAFQTTSGLDPEFLAYWIEGQNNDLLLEWRQFGATVESLDTDRMMNCRMALPDLPTQKRIAAFLDRETARIDDLIAKKEQLVGLLKERGSAAREEMLWGDGPSTKLGHHISILPGYAFGSANFSENPDDIRLLRGANVGVDEVRWDDTVYWPKQDADGFVRFLLASGDIVMGMDRPWISGGIRVAQVTEDDLPCLLLQRVCKISPRTTIDGRYLKAMIESKKFVAYFEPILTGVSVPHISGDQIANFRFPFIRRDEQSRRMDKLERITGSISPITRATNTSIDRLREYRAALITSAVTGQIDVETYGKAGTASATLDRIEEEIQG</sequence>
<accession>A0ABT3J918</accession>
<organism evidence="5 6">
    <name type="scientific">Defluviimonas salinarum</name>
    <dbReference type="NCBI Taxonomy" id="2992147"/>
    <lineage>
        <taxon>Bacteria</taxon>
        <taxon>Pseudomonadati</taxon>
        <taxon>Pseudomonadota</taxon>
        <taxon>Alphaproteobacteria</taxon>
        <taxon>Rhodobacterales</taxon>
        <taxon>Paracoccaceae</taxon>
        <taxon>Albidovulum</taxon>
    </lineage>
</organism>
<dbReference type="InterPro" id="IPR052021">
    <property type="entry name" value="Type-I_RS_S_subunit"/>
</dbReference>
<keyword evidence="2" id="KW-0680">Restriction system</keyword>
<evidence type="ECO:0000259" key="4">
    <source>
        <dbReference type="Pfam" id="PF01420"/>
    </source>
</evidence>
<gene>
    <name evidence="5" type="ORF">OM960_21890</name>
</gene>
<keyword evidence="3" id="KW-0238">DNA-binding</keyword>
<dbReference type="InterPro" id="IPR000055">
    <property type="entry name" value="Restrct_endonuc_typeI_TRD"/>
</dbReference>
<evidence type="ECO:0000256" key="2">
    <source>
        <dbReference type="ARBA" id="ARBA00022747"/>
    </source>
</evidence>
<name>A0ABT3J918_9RHOB</name>
<feature type="domain" description="Type I restriction modification DNA specificity" evidence="4">
    <location>
        <begin position="16"/>
        <end position="192"/>
    </location>
</feature>
<dbReference type="InterPro" id="IPR044946">
    <property type="entry name" value="Restrct_endonuc_typeI_TRD_sf"/>
</dbReference>
<dbReference type="CDD" id="cd17259">
    <property type="entry name" value="RMtype1_S_StySKI-TRD2-CR2_like"/>
    <property type="match status" value="1"/>
</dbReference>
<dbReference type="PANTHER" id="PTHR30408">
    <property type="entry name" value="TYPE-1 RESTRICTION ENZYME ECOKI SPECIFICITY PROTEIN"/>
    <property type="match status" value="1"/>
</dbReference>
<dbReference type="RefSeq" id="WP_264773458.1">
    <property type="nucleotide sequence ID" value="NZ_JAPDOG010000034.1"/>
</dbReference>
<evidence type="ECO:0000313" key="6">
    <source>
        <dbReference type="Proteomes" id="UP001207582"/>
    </source>
</evidence>
<keyword evidence="5" id="KW-0540">Nuclease</keyword>
<dbReference type="Proteomes" id="UP001207582">
    <property type="component" value="Unassembled WGS sequence"/>
</dbReference>
<comment type="caution">
    <text evidence="5">The sequence shown here is derived from an EMBL/GenBank/DDBJ whole genome shotgun (WGS) entry which is preliminary data.</text>
</comment>
<dbReference type="EC" id="3.1.21.-" evidence="5"/>
<dbReference type="EMBL" id="JAPDOG010000034">
    <property type="protein sequence ID" value="MCW3784187.1"/>
    <property type="molecule type" value="Genomic_DNA"/>
</dbReference>
<dbReference type="PANTHER" id="PTHR30408:SF12">
    <property type="entry name" value="TYPE I RESTRICTION ENZYME MJAVIII SPECIFICITY SUBUNIT"/>
    <property type="match status" value="1"/>
</dbReference>
<comment type="similarity">
    <text evidence="1">Belongs to the type-I restriction system S methylase family.</text>
</comment>
<dbReference type="GO" id="GO:0016787">
    <property type="term" value="F:hydrolase activity"/>
    <property type="evidence" value="ECO:0007669"/>
    <property type="project" value="UniProtKB-KW"/>
</dbReference>
<protein>
    <submittedName>
        <fullName evidence="5">Restriction endonuclease subunit S</fullName>
        <ecNumber evidence="5">3.1.21.-</ecNumber>
    </submittedName>
</protein>
<keyword evidence="5" id="KW-0378">Hydrolase</keyword>
<evidence type="ECO:0000313" key="5">
    <source>
        <dbReference type="EMBL" id="MCW3784187.1"/>
    </source>
</evidence>
<dbReference type="GO" id="GO:0004519">
    <property type="term" value="F:endonuclease activity"/>
    <property type="evidence" value="ECO:0007669"/>
    <property type="project" value="UniProtKB-KW"/>
</dbReference>
<evidence type="ECO:0000256" key="3">
    <source>
        <dbReference type="ARBA" id="ARBA00023125"/>
    </source>
</evidence>
<dbReference type="CDD" id="cd17249">
    <property type="entry name" value="RMtype1_S_EcoR124I-TRD2-CR2_like"/>
    <property type="match status" value="1"/>
</dbReference>
<reference evidence="5 6" key="1">
    <citation type="submission" date="2022-10" db="EMBL/GenBank/DDBJ databases">
        <title>Defluviimonas sp. CAU 1641 isolated from mud.</title>
        <authorList>
            <person name="Kim W."/>
        </authorList>
    </citation>
    <scope>NUCLEOTIDE SEQUENCE [LARGE SCALE GENOMIC DNA]</scope>
    <source>
        <strain evidence="5 6">CAU 1641</strain>
    </source>
</reference>
<evidence type="ECO:0000256" key="1">
    <source>
        <dbReference type="ARBA" id="ARBA00010923"/>
    </source>
</evidence>
<dbReference type="Gene3D" id="3.90.220.20">
    <property type="entry name" value="DNA methylase specificity domains"/>
    <property type="match status" value="2"/>
</dbReference>
<proteinExistence type="inferred from homology"/>
<keyword evidence="6" id="KW-1185">Reference proteome</keyword>
<dbReference type="SUPFAM" id="SSF116734">
    <property type="entry name" value="DNA methylase specificity domain"/>
    <property type="match status" value="2"/>
</dbReference>